<dbReference type="InterPro" id="IPR057174">
    <property type="entry name" value="DUF7852"/>
</dbReference>
<dbReference type="RefSeq" id="WP_057899735.1">
    <property type="nucleotide sequence ID" value="NZ_CP080764.1"/>
</dbReference>
<geneLocation type="plasmid" evidence="3 4">
    <name>pAT1</name>
</geneLocation>
<reference evidence="3 4" key="1">
    <citation type="submission" date="2021-08" db="EMBL/GenBank/DDBJ databases">
        <title>Complete genome sequence of the strain Aneurinibacillus thermoaerophilus CCM 8960.</title>
        <authorList>
            <person name="Musilova J."/>
            <person name="Kourilova X."/>
            <person name="Pernicova I."/>
            <person name="Bezdicek M."/>
            <person name="Lengerova M."/>
            <person name="Obruca S."/>
            <person name="Sedlar K."/>
        </authorList>
    </citation>
    <scope>NUCLEOTIDE SEQUENCE [LARGE SCALE GENOMIC DNA]</scope>
    <source>
        <strain evidence="3 4">CCM 8960</strain>
        <plasmid evidence="3 4">pAT1</plasmid>
    </source>
</reference>
<organism evidence="3 4">
    <name type="scientific">Aneurinibacillus thermoaerophilus</name>
    <dbReference type="NCBI Taxonomy" id="143495"/>
    <lineage>
        <taxon>Bacteria</taxon>
        <taxon>Bacillati</taxon>
        <taxon>Bacillota</taxon>
        <taxon>Bacilli</taxon>
        <taxon>Bacillales</taxon>
        <taxon>Paenibacillaceae</taxon>
        <taxon>Aneurinibacillus group</taxon>
        <taxon>Aneurinibacillus</taxon>
    </lineage>
</organism>
<sequence>MPINFDETASVNECDARAVRPTLTGGNPIVKVPVLLQEVSVQLPLRARITFPEDVLEIKKIKKRVKLTQCRLIQPRTLPGETPRSKLFLSGFVRKNIQYATPVCPSDEDEVRSVIHSLTVDVPFDCVAEITTFLTPPVGPFFNVRNEFDFLVEQPLPAGFPSKDRLMSTDLSQFHQQSVEFFNEQVFCELVRADITEWDEATDREPLVNGPFEEGTFRSIVEKMVLDITVKVLQNQQVRVDSIDSADNPC</sequence>
<accession>A0ABX8YG82</accession>
<evidence type="ECO:0000313" key="4">
    <source>
        <dbReference type="Proteomes" id="UP000826616"/>
    </source>
</evidence>
<dbReference type="GeneID" id="97143445"/>
<evidence type="ECO:0000313" key="3">
    <source>
        <dbReference type="EMBL" id="QYY44798.1"/>
    </source>
</evidence>
<keyword evidence="4" id="KW-1185">Reference proteome</keyword>
<evidence type="ECO:0000313" key="2">
    <source>
        <dbReference type="EMBL" id="QYY43409.1"/>
    </source>
</evidence>
<dbReference type="EMBL" id="CP080765">
    <property type="protein sequence ID" value="QYY44798.1"/>
    <property type="molecule type" value="Genomic_DNA"/>
</dbReference>
<feature type="domain" description="DUF7852" evidence="1">
    <location>
        <begin position="30"/>
        <end position="101"/>
    </location>
</feature>
<dbReference type="EMBL" id="CP080764">
    <property type="protein sequence ID" value="QYY43409.1"/>
    <property type="molecule type" value="Genomic_DNA"/>
</dbReference>
<dbReference type="Pfam" id="PF25250">
    <property type="entry name" value="DUF7852"/>
    <property type="match status" value="1"/>
</dbReference>
<gene>
    <name evidence="2" type="ORF">K3F53_03925</name>
    <name evidence="3" type="ORF">K3F53_18865</name>
</gene>
<evidence type="ECO:0000259" key="1">
    <source>
        <dbReference type="Pfam" id="PF25250"/>
    </source>
</evidence>
<keyword evidence="3" id="KW-0614">Plasmid</keyword>
<dbReference type="Proteomes" id="UP000826616">
    <property type="component" value="Plasmid pAT1"/>
</dbReference>
<dbReference type="Proteomes" id="UP000826616">
    <property type="component" value="Chromosome"/>
</dbReference>
<name>A0ABX8YG82_ANETH</name>
<proteinExistence type="predicted"/>
<dbReference type="NCBIfam" id="NF045794">
    <property type="entry name" value="CsxC_fam"/>
    <property type="match status" value="1"/>
</dbReference>
<protein>
    <submittedName>
        <fullName evidence="3">DUF3794 domain-containing protein</fullName>
    </submittedName>
</protein>
<dbReference type="InterPro" id="IPR054845">
    <property type="entry name" value="Exosporium_prot_C"/>
</dbReference>